<accession>A0A2M4B732</accession>
<feature type="chain" id="PRO_5014915069" evidence="1">
    <location>
        <begin position="25"/>
        <end position="96"/>
    </location>
</feature>
<keyword evidence="1" id="KW-0732">Signal</keyword>
<feature type="signal peptide" evidence="1">
    <location>
        <begin position="1"/>
        <end position="24"/>
    </location>
</feature>
<name>A0A2M4B732_9DIPT</name>
<dbReference type="EMBL" id="GGFK01015543">
    <property type="protein sequence ID" value="MBW48864.1"/>
    <property type="molecule type" value="Transcribed_RNA"/>
</dbReference>
<evidence type="ECO:0000313" key="2">
    <source>
        <dbReference type="EMBL" id="MBW48864.1"/>
    </source>
</evidence>
<sequence>MRSRLTPSSCISLLLLVAPASAAARRRTVVTTTPVIYRILSIHIHKRERKCPFHLCLARSISFLPSWFAFTLSPHNQTTLRSSGSKRQIERSNCQV</sequence>
<proteinExistence type="predicted"/>
<protein>
    <submittedName>
        <fullName evidence="2">Putative secreted protein</fullName>
    </submittedName>
</protein>
<reference evidence="2" key="1">
    <citation type="submission" date="2018-01" db="EMBL/GenBank/DDBJ databases">
        <title>An insight into the sialome of Amazonian anophelines.</title>
        <authorList>
            <person name="Ribeiro J.M."/>
            <person name="Scarpassa V."/>
            <person name="Calvo E."/>
        </authorList>
    </citation>
    <scope>NUCLEOTIDE SEQUENCE</scope>
    <source>
        <tissue evidence="2">Salivary glands</tissue>
    </source>
</reference>
<evidence type="ECO:0000256" key="1">
    <source>
        <dbReference type="SAM" id="SignalP"/>
    </source>
</evidence>
<organism evidence="2">
    <name type="scientific">Anopheles triannulatus</name>
    <dbReference type="NCBI Taxonomy" id="58253"/>
    <lineage>
        <taxon>Eukaryota</taxon>
        <taxon>Metazoa</taxon>
        <taxon>Ecdysozoa</taxon>
        <taxon>Arthropoda</taxon>
        <taxon>Hexapoda</taxon>
        <taxon>Insecta</taxon>
        <taxon>Pterygota</taxon>
        <taxon>Neoptera</taxon>
        <taxon>Endopterygota</taxon>
        <taxon>Diptera</taxon>
        <taxon>Nematocera</taxon>
        <taxon>Culicoidea</taxon>
        <taxon>Culicidae</taxon>
        <taxon>Anophelinae</taxon>
        <taxon>Anopheles</taxon>
    </lineage>
</organism>
<dbReference type="AlphaFoldDB" id="A0A2M4B732"/>